<dbReference type="KEGG" id="sgrg:L0C25_19755"/>
<dbReference type="InterPro" id="IPR023393">
    <property type="entry name" value="START-like_dom_sf"/>
</dbReference>
<gene>
    <name evidence="1" type="ORF">L0C25_19755</name>
</gene>
<dbReference type="AlphaFoldDB" id="A0AA46TG53"/>
<dbReference type="EMBL" id="CP094970">
    <property type="protein sequence ID" value="UYM04747.1"/>
    <property type="molecule type" value="Genomic_DNA"/>
</dbReference>
<dbReference type="RefSeq" id="WP_271633505.1">
    <property type="nucleotide sequence ID" value="NZ_CP094970.1"/>
</dbReference>
<dbReference type="Pfam" id="PF10604">
    <property type="entry name" value="Polyketide_cyc2"/>
    <property type="match status" value="1"/>
</dbReference>
<name>A0AA46TG53_9ACTN</name>
<organism evidence="1 2">
    <name type="scientific">Solicola gregarius</name>
    <dbReference type="NCBI Taxonomy" id="2908642"/>
    <lineage>
        <taxon>Bacteria</taxon>
        <taxon>Bacillati</taxon>
        <taxon>Actinomycetota</taxon>
        <taxon>Actinomycetes</taxon>
        <taxon>Propionibacteriales</taxon>
        <taxon>Nocardioidaceae</taxon>
        <taxon>Solicola</taxon>
    </lineage>
</organism>
<sequence>MSLNDYRFVSRWHVDADRETVFDALADLPSYPMWWPEVRVVEPVDEQNAAVVARSLLPYALRFTLTRVTEDRDTGVLQVGIGGDLVGWARLTLHAGHASCMLLYEQQVTVTRRLLRAAAPLARPALRWNHMLMMRSGERGLAAYVSRPAVP</sequence>
<keyword evidence="2" id="KW-1185">Reference proteome</keyword>
<dbReference type="SUPFAM" id="SSF55961">
    <property type="entry name" value="Bet v1-like"/>
    <property type="match status" value="1"/>
</dbReference>
<accession>A0AA46TG53</accession>
<dbReference type="Gene3D" id="3.30.530.20">
    <property type="match status" value="1"/>
</dbReference>
<evidence type="ECO:0000313" key="1">
    <source>
        <dbReference type="EMBL" id="UYM04747.1"/>
    </source>
</evidence>
<protein>
    <submittedName>
        <fullName evidence="1">SRPBCC family protein</fullName>
    </submittedName>
</protein>
<reference evidence="1" key="1">
    <citation type="submission" date="2022-01" db="EMBL/GenBank/DDBJ databases">
        <title>Nocardioidaceae gen. sp. A5X3R13.</title>
        <authorList>
            <person name="Lopez Marin M.A."/>
            <person name="Uhlik O."/>
        </authorList>
    </citation>
    <scope>NUCLEOTIDE SEQUENCE</scope>
    <source>
        <strain evidence="1">A5X3R13</strain>
    </source>
</reference>
<evidence type="ECO:0000313" key="2">
    <source>
        <dbReference type="Proteomes" id="UP001164390"/>
    </source>
</evidence>
<dbReference type="Proteomes" id="UP001164390">
    <property type="component" value="Chromosome"/>
</dbReference>
<proteinExistence type="predicted"/>
<dbReference type="InterPro" id="IPR019587">
    <property type="entry name" value="Polyketide_cyclase/dehydratase"/>
</dbReference>